<dbReference type="AlphaFoldDB" id="A0A1C3JS08"/>
<reference evidence="1 2" key="1">
    <citation type="submission" date="2016-06" db="EMBL/GenBank/DDBJ databases">
        <authorList>
            <person name="Kjaerup R.B."/>
            <person name="Dalgaard T.S."/>
            <person name="Juul-Madsen H.R."/>
        </authorList>
    </citation>
    <scope>NUCLEOTIDE SEQUENCE [LARGE SCALE GENOMIC DNA]</scope>
    <source>
        <strain evidence="1 2">CECT 5115</strain>
    </source>
</reference>
<proteinExistence type="predicted"/>
<dbReference type="Proteomes" id="UP000092871">
    <property type="component" value="Unassembled WGS sequence"/>
</dbReference>
<gene>
    <name evidence="1" type="ORF">MGA5115_02059</name>
</gene>
<evidence type="ECO:0000313" key="2">
    <source>
        <dbReference type="Proteomes" id="UP000092871"/>
    </source>
</evidence>
<accession>A0A1C3JS08</accession>
<dbReference type="EMBL" id="FLRA01000014">
    <property type="protein sequence ID" value="SBT17942.1"/>
    <property type="molecule type" value="Genomic_DNA"/>
</dbReference>
<name>A0A1C3JS08_9GAMM</name>
<evidence type="ECO:0000313" key="1">
    <source>
        <dbReference type="EMBL" id="SBT17942.1"/>
    </source>
</evidence>
<sequence length="36" mass="4109">MNSIIPNITLFWLSLAGTNWQLLAALSRKKPLLKQQ</sequence>
<protein>
    <submittedName>
        <fullName evidence="1">Uncharacterized protein</fullName>
    </submittedName>
</protein>
<organism evidence="1 2">
    <name type="scientific">Marinomonas gallaica</name>
    <dbReference type="NCBI Taxonomy" id="1806667"/>
    <lineage>
        <taxon>Bacteria</taxon>
        <taxon>Pseudomonadati</taxon>
        <taxon>Pseudomonadota</taxon>
        <taxon>Gammaproteobacteria</taxon>
        <taxon>Oceanospirillales</taxon>
        <taxon>Oceanospirillaceae</taxon>
        <taxon>Marinomonas</taxon>
    </lineage>
</organism>